<evidence type="ECO:0000313" key="10">
    <source>
        <dbReference type="Proteomes" id="UP000823908"/>
    </source>
</evidence>
<dbReference type="InterPro" id="IPR036388">
    <property type="entry name" value="WH-like_DNA-bd_sf"/>
</dbReference>
<keyword evidence="5" id="KW-0804">Transcription</keyword>
<dbReference type="Proteomes" id="UP000823908">
    <property type="component" value="Unassembled WGS sequence"/>
</dbReference>
<accession>A0A9D2UEE6</accession>
<dbReference type="InterPro" id="IPR013249">
    <property type="entry name" value="RNA_pol_sigma70_r4_t2"/>
</dbReference>
<evidence type="ECO:0000259" key="8">
    <source>
        <dbReference type="Pfam" id="PF08281"/>
    </source>
</evidence>
<protein>
    <submittedName>
        <fullName evidence="9">Sigma-70 family RNA polymerase sigma factor</fullName>
    </submittedName>
</protein>
<dbReference type="PANTHER" id="PTHR43133:SF8">
    <property type="entry name" value="RNA POLYMERASE SIGMA FACTOR HI_1459-RELATED"/>
    <property type="match status" value="1"/>
</dbReference>
<dbReference type="InterPro" id="IPR007627">
    <property type="entry name" value="RNA_pol_sigma70_r2"/>
</dbReference>
<dbReference type="CDD" id="cd06171">
    <property type="entry name" value="Sigma70_r4"/>
    <property type="match status" value="1"/>
</dbReference>
<dbReference type="Pfam" id="PF04542">
    <property type="entry name" value="Sigma70_r2"/>
    <property type="match status" value="1"/>
</dbReference>
<dbReference type="EMBL" id="DWUS01000080">
    <property type="protein sequence ID" value="HJD50865.1"/>
    <property type="molecule type" value="Genomic_DNA"/>
</dbReference>
<evidence type="ECO:0000256" key="2">
    <source>
        <dbReference type="ARBA" id="ARBA00023015"/>
    </source>
</evidence>
<feature type="compositionally biased region" description="Polar residues" evidence="6">
    <location>
        <begin position="340"/>
        <end position="379"/>
    </location>
</feature>
<dbReference type="GO" id="GO:0006352">
    <property type="term" value="P:DNA-templated transcription initiation"/>
    <property type="evidence" value="ECO:0007669"/>
    <property type="project" value="InterPro"/>
</dbReference>
<name>A0A9D2UEE6_9MICC</name>
<comment type="caution">
    <text evidence="9">The sequence shown here is derived from an EMBL/GenBank/DDBJ whole genome shotgun (WGS) entry which is preliminary data.</text>
</comment>
<reference evidence="9" key="1">
    <citation type="journal article" date="2021" name="PeerJ">
        <title>Extensive microbial diversity within the chicken gut microbiome revealed by metagenomics and culture.</title>
        <authorList>
            <person name="Gilroy R."/>
            <person name="Ravi A."/>
            <person name="Getino M."/>
            <person name="Pursley I."/>
            <person name="Horton D.L."/>
            <person name="Alikhan N.F."/>
            <person name="Baker D."/>
            <person name="Gharbi K."/>
            <person name="Hall N."/>
            <person name="Watson M."/>
            <person name="Adriaenssens E.M."/>
            <person name="Foster-Nyarko E."/>
            <person name="Jarju S."/>
            <person name="Secka A."/>
            <person name="Antonio M."/>
            <person name="Oren A."/>
            <person name="Chaudhuri R.R."/>
            <person name="La Ragione R."/>
            <person name="Hildebrand F."/>
            <person name="Pallen M.J."/>
        </authorList>
    </citation>
    <scope>NUCLEOTIDE SEQUENCE</scope>
    <source>
        <strain evidence="9">ChiHjej10B9-4811</strain>
    </source>
</reference>
<feature type="compositionally biased region" description="Low complexity" evidence="6">
    <location>
        <begin position="413"/>
        <end position="425"/>
    </location>
</feature>
<dbReference type="PANTHER" id="PTHR43133">
    <property type="entry name" value="RNA POLYMERASE ECF-TYPE SIGMA FACTO"/>
    <property type="match status" value="1"/>
</dbReference>
<proteinExistence type="inferred from homology"/>
<sequence length="654" mass="67566">MQSHNTAQPATGGPTDELLLSDVREGKLDSFGVLYERYVSMARAIAYKHTSNNTLSEDIVSEAFVRVLQALKNGKGPRTFMGGYLATTIAHLAAENGLIAQKEVPSEEEHLESMGSLDETVLKLHESDELISAFTGLPERWQTVLWMTEVEDKKPREVAQIMNLSSNAVSALAARARESLREGFLRAHQNAPKTDECAQYSPHLSSMVRGSLTKKRSEALRLHLSVCSYCTSEYLTLAGINKSMRVWVFPVLAGLVPVITDGSKVLLPFLAGGVAGGAAAGAGVQSGLFSGLGGGRWTPGSQALAGAAAVVTAIGAVAGGMALVNNSSAGSAAISADSQLQTPKAQANEENSGVTDSLVNEPQNVSSGMTAETLRSSVAANGPSAVQGNNSANGGGSINSLAQAAGSENATSQQADADQGGNAAAPVASSGETESAVSTGNPSAPSQGNAAPVAEPVAVQVPNANPELPGAPETPANPVEPSAPVAPSAPVDSAIPGEPVAPTDPVGPVAPAEPSTPEPEAPVVPSEPTDPAEPVEPTDPTVPVEPTDPTVPVEPVDPVDPTVPVEPTIPDYDSWLGSADYYQLIASIPWDAIGQPIEDNRMCMITFIVTDTEGANWPSGFATYLPPVLIESPYAAYLLEGYLGLSKIQDITCY</sequence>
<dbReference type="Pfam" id="PF08281">
    <property type="entry name" value="Sigma70_r4_2"/>
    <property type="match status" value="1"/>
</dbReference>
<dbReference type="InterPro" id="IPR013325">
    <property type="entry name" value="RNA_pol_sigma_r2"/>
</dbReference>
<feature type="compositionally biased region" description="Polar residues" evidence="6">
    <location>
        <begin position="430"/>
        <end position="448"/>
    </location>
</feature>
<feature type="domain" description="RNA polymerase sigma-70 region 2" evidence="7">
    <location>
        <begin position="34"/>
        <end position="91"/>
    </location>
</feature>
<feature type="domain" description="RNA polymerase sigma factor 70 region 4 type 2" evidence="8">
    <location>
        <begin position="128"/>
        <end position="180"/>
    </location>
</feature>
<keyword evidence="2" id="KW-0805">Transcription regulation</keyword>
<dbReference type="InterPro" id="IPR039425">
    <property type="entry name" value="RNA_pol_sigma-70-like"/>
</dbReference>
<comment type="similarity">
    <text evidence="1">Belongs to the sigma-70 factor family. ECF subfamily.</text>
</comment>
<dbReference type="NCBIfam" id="TIGR02937">
    <property type="entry name" value="sigma70-ECF"/>
    <property type="match status" value="1"/>
</dbReference>
<gene>
    <name evidence="9" type="ORF">H9908_03225</name>
</gene>
<keyword evidence="4" id="KW-0238">DNA-binding</keyword>
<dbReference type="InterPro" id="IPR013324">
    <property type="entry name" value="RNA_pol_sigma_r3/r4-like"/>
</dbReference>
<evidence type="ECO:0000256" key="1">
    <source>
        <dbReference type="ARBA" id="ARBA00010641"/>
    </source>
</evidence>
<evidence type="ECO:0000256" key="6">
    <source>
        <dbReference type="SAM" id="MobiDB-lite"/>
    </source>
</evidence>
<dbReference type="GO" id="GO:0016987">
    <property type="term" value="F:sigma factor activity"/>
    <property type="evidence" value="ECO:0007669"/>
    <property type="project" value="UniProtKB-KW"/>
</dbReference>
<dbReference type="SUPFAM" id="SSF88946">
    <property type="entry name" value="Sigma2 domain of RNA polymerase sigma factors"/>
    <property type="match status" value="1"/>
</dbReference>
<feature type="compositionally biased region" description="Low complexity" evidence="6">
    <location>
        <begin position="449"/>
        <end position="467"/>
    </location>
</feature>
<feature type="compositionally biased region" description="Low complexity" evidence="6">
    <location>
        <begin position="476"/>
        <end position="496"/>
    </location>
</feature>
<dbReference type="Gene3D" id="1.10.10.10">
    <property type="entry name" value="Winged helix-like DNA-binding domain superfamily/Winged helix DNA-binding domain"/>
    <property type="match status" value="1"/>
</dbReference>
<dbReference type="InterPro" id="IPR014284">
    <property type="entry name" value="RNA_pol_sigma-70_dom"/>
</dbReference>
<dbReference type="AlphaFoldDB" id="A0A9D2UEE6"/>
<dbReference type="SUPFAM" id="SSF88659">
    <property type="entry name" value="Sigma3 and sigma4 domains of RNA polymerase sigma factors"/>
    <property type="match status" value="1"/>
</dbReference>
<evidence type="ECO:0000256" key="3">
    <source>
        <dbReference type="ARBA" id="ARBA00023082"/>
    </source>
</evidence>
<feature type="compositionally biased region" description="Low complexity" evidence="6">
    <location>
        <begin position="384"/>
        <end position="402"/>
    </location>
</feature>
<dbReference type="Gene3D" id="1.10.1740.10">
    <property type="match status" value="1"/>
</dbReference>
<organism evidence="9 10">
    <name type="scientific">Candidatus Rothia avistercoris</name>
    <dbReference type="NCBI Taxonomy" id="2840479"/>
    <lineage>
        <taxon>Bacteria</taxon>
        <taxon>Bacillati</taxon>
        <taxon>Actinomycetota</taxon>
        <taxon>Actinomycetes</taxon>
        <taxon>Micrococcales</taxon>
        <taxon>Micrococcaceae</taxon>
        <taxon>Rothia</taxon>
    </lineage>
</organism>
<reference evidence="9" key="2">
    <citation type="submission" date="2021-04" db="EMBL/GenBank/DDBJ databases">
        <authorList>
            <person name="Gilroy R."/>
        </authorList>
    </citation>
    <scope>NUCLEOTIDE SEQUENCE</scope>
    <source>
        <strain evidence="9">ChiHjej10B9-4811</strain>
    </source>
</reference>
<feature type="compositionally biased region" description="Low complexity" evidence="6">
    <location>
        <begin position="538"/>
        <end position="564"/>
    </location>
</feature>
<evidence type="ECO:0000256" key="4">
    <source>
        <dbReference type="ARBA" id="ARBA00023125"/>
    </source>
</evidence>
<dbReference type="GO" id="GO:0003677">
    <property type="term" value="F:DNA binding"/>
    <property type="evidence" value="ECO:0007669"/>
    <property type="project" value="UniProtKB-KW"/>
</dbReference>
<feature type="region of interest" description="Disordered" evidence="6">
    <location>
        <begin position="340"/>
        <end position="564"/>
    </location>
</feature>
<evidence type="ECO:0000313" key="9">
    <source>
        <dbReference type="EMBL" id="HJD50865.1"/>
    </source>
</evidence>
<evidence type="ECO:0000259" key="7">
    <source>
        <dbReference type="Pfam" id="PF04542"/>
    </source>
</evidence>
<evidence type="ECO:0000256" key="5">
    <source>
        <dbReference type="ARBA" id="ARBA00023163"/>
    </source>
</evidence>
<keyword evidence="3" id="KW-0731">Sigma factor</keyword>